<evidence type="ECO:0000256" key="3">
    <source>
        <dbReference type="ARBA" id="ARBA00022643"/>
    </source>
</evidence>
<keyword evidence="2" id="KW-0285">Flavoprotein</keyword>
<evidence type="ECO:0000256" key="4">
    <source>
        <dbReference type="ARBA" id="ARBA00023002"/>
    </source>
</evidence>
<keyword evidence="3" id="KW-0288">FMN</keyword>
<dbReference type="Gene3D" id="3.40.50.360">
    <property type="match status" value="1"/>
</dbReference>
<gene>
    <name evidence="6" type="primary">sfnF</name>
    <name evidence="6" type="ORF">LKMONMHP_2215</name>
</gene>
<dbReference type="PANTHER" id="PTHR43408">
    <property type="entry name" value="FMN REDUCTASE (NADPH)"/>
    <property type="match status" value="1"/>
</dbReference>
<comment type="similarity">
    <text evidence="1">Belongs to the SsuE family.</text>
</comment>
<proteinExistence type="inferred from homology"/>
<evidence type="ECO:0000256" key="1">
    <source>
        <dbReference type="ARBA" id="ARBA00005990"/>
    </source>
</evidence>
<dbReference type="SUPFAM" id="SSF52218">
    <property type="entry name" value="Flavoproteins"/>
    <property type="match status" value="1"/>
</dbReference>
<name>A0ABQ4T6U3_METOR</name>
<dbReference type="RefSeq" id="WP_238311194.1">
    <property type="nucleotide sequence ID" value="NZ_BPQV01000005.1"/>
</dbReference>
<evidence type="ECO:0000256" key="2">
    <source>
        <dbReference type="ARBA" id="ARBA00022630"/>
    </source>
</evidence>
<dbReference type="PANTHER" id="PTHR43408:SF2">
    <property type="entry name" value="FMN REDUCTASE (NADPH)"/>
    <property type="match status" value="1"/>
</dbReference>
<reference evidence="6" key="1">
    <citation type="journal article" date="2021" name="Front. Microbiol.">
        <title>Comprehensive Comparative Genomics and Phenotyping of Methylobacterium Species.</title>
        <authorList>
            <person name="Alessa O."/>
            <person name="Ogura Y."/>
            <person name="Fujitani Y."/>
            <person name="Takami H."/>
            <person name="Hayashi T."/>
            <person name="Sahin N."/>
            <person name="Tani A."/>
        </authorList>
    </citation>
    <scope>NUCLEOTIDE SEQUENCE</scope>
    <source>
        <strain evidence="6">NBRC 15689</strain>
    </source>
</reference>
<protein>
    <submittedName>
        <fullName evidence="6">NADH-dependent FMN reductase SfnF</fullName>
    </submittedName>
</protein>
<organism evidence="6 7">
    <name type="scientific">Methylobacterium organophilum</name>
    <dbReference type="NCBI Taxonomy" id="410"/>
    <lineage>
        <taxon>Bacteria</taxon>
        <taxon>Pseudomonadati</taxon>
        <taxon>Pseudomonadota</taxon>
        <taxon>Alphaproteobacteria</taxon>
        <taxon>Hyphomicrobiales</taxon>
        <taxon>Methylobacteriaceae</taxon>
        <taxon>Methylobacterium</taxon>
    </lineage>
</organism>
<dbReference type="Pfam" id="PF03358">
    <property type="entry name" value="FMN_red"/>
    <property type="match status" value="1"/>
</dbReference>
<keyword evidence="7" id="KW-1185">Reference proteome</keyword>
<dbReference type="NCBIfam" id="TIGR03566">
    <property type="entry name" value="FMN_reduc_MsuE"/>
    <property type="match status" value="1"/>
</dbReference>
<dbReference type="InterPro" id="IPR019912">
    <property type="entry name" value="FMN_Rdtase_MsuE-like"/>
</dbReference>
<dbReference type="EMBL" id="BPQV01000005">
    <property type="protein sequence ID" value="GJE27357.1"/>
    <property type="molecule type" value="Genomic_DNA"/>
</dbReference>
<reference evidence="6" key="2">
    <citation type="submission" date="2021-08" db="EMBL/GenBank/DDBJ databases">
        <authorList>
            <person name="Tani A."/>
            <person name="Ola A."/>
            <person name="Ogura Y."/>
            <person name="Katsura K."/>
            <person name="Hayashi T."/>
        </authorList>
    </citation>
    <scope>NUCLEOTIDE SEQUENCE</scope>
    <source>
        <strain evidence="6">NBRC 15689</strain>
    </source>
</reference>
<feature type="domain" description="NADPH-dependent FMN reductase-like" evidence="5">
    <location>
        <begin position="5"/>
        <end position="145"/>
    </location>
</feature>
<dbReference type="InterPro" id="IPR029039">
    <property type="entry name" value="Flavoprotein-like_sf"/>
</dbReference>
<dbReference type="InterPro" id="IPR005025">
    <property type="entry name" value="FMN_Rdtase-like_dom"/>
</dbReference>
<comment type="caution">
    <text evidence="6">The sequence shown here is derived from an EMBL/GenBank/DDBJ whole genome shotgun (WGS) entry which is preliminary data.</text>
</comment>
<dbReference type="InterPro" id="IPR051814">
    <property type="entry name" value="NAD(P)H-dep_FMN_reductase"/>
</dbReference>
<evidence type="ECO:0000313" key="7">
    <source>
        <dbReference type="Proteomes" id="UP001055156"/>
    </source>
</evidence>
<evidence type="ECO:0000313" key="6">
    <source>
        <dbReference type="EMBL" id="GJE27357.1"/>
    </source>
</evidence>
<dbReference type="Proteomes" id="UP001055156">
    <property type="component" value="Unassembled WGS sequence"/>
</dbReference>
<keyword evidence="4" id="KW-0560">Oxidoreductase</keyword>
<accession>A0ABQ4T6U3</accession>
<sequence length="197" mass="20714">MSRQRIVGFSANLQRPSKTRALVEAVAAETAARIPVEIRLYDVVDAGNGLGSAWSREQLPLPARHILDEIEEADALIVGSPVYKGAYTGLFKHLFDFVDPAALANKPVAIVATGGGHRHALVVEHAFRPLFGFFNALAVPTAVYGSDADFENGALVNPGVRARVEDAAAQLSGLLTRGLLPGLRPAQTAAAVAGAAR</sequence>
<evidence type="ECO:0000259" key="5">
    <source>
        <dbReference type="Pfam" id="PF03358"/>
    </source>
</evidence>